<organism evidence="8 9">
    <name type="scientific">Meganyctiphanes norvegica</name>
    <name type="common">Northern krill</name>
    <name type="synonym">Thysanopoda norvegica</name>
    <dbReference type="NCBI Taxonomy" id="48144"/>
    <lineage>
        <taxon>Eukaryota</taxon>
        <taxon>Metazoa</taxon>
        <taxon>Ecdysozoa</taxon>
        <taxon>Arthropoda</taxon>
        <taxon>Crustacea</taxon>
        <taxon>Multicrustacea</taxon>
        <taxon>Malacostraca</taxon>
        <taxon>Eumalacostraca</taxon>
        <taxon>Eucarida</taxon>
        <taxon>Euphausiacea</taxon>
        <taxon>Euphausiidae</taxon>
        <taxon>Meganyctiphanes</taxon>
    </lineage>
</organism>
<dbReference type="InterPro" id="IPR036028">
    <property type="entry name" value="SH3-like_dom_sf"/>
</dbReference>
<dbReference type="Gene3D" id="2.30.30.40">
    <property type="entry name" value="SH3 Domains"/>
    <property type="match status" value="1"/>
</dbReference>
<gene>
    <name evidence="8" type="ORF">MNOR_LOCUS12111</name>
</gene>
<keyword evidence="3 4" id="KW-0040">ANK repeat</keyword>
<keyword evidence="9" id="KW-1185">Reference proteome</keyword>
<evidence type="ECO:0000256" key="5">
    <source>
        <dbReference type="PROSITE-ProRule" id="PRU00192"/>
    </source>
</evidence>
<dbReference type="PANTHER" id="PTHR24198:SF165">
    <property type="entry name" value="ANKYRIN REPEAT-CONTAINING PROTEIN-RELATED"/>
    <property type="match status" value="1"/>
</dbReference>
<feature type="region of interest" description="Disordered" evidence="6">
    <location>
        <begin position="1"/>
        <end position="21"/>
    </location>
</feature>
<dbReference type="PROSITE" id="PS50088">
    <property type="entry name" value="ANK_REPEAT"/>
    <property type="match status" value="5"/>
</dbReference>
<dbReference type="PROSITE" id="PS50002">
    <property type="entry name" value="SH3"/>
    <property type="match status" value="1"/>
</dbReference>
<dbReference type="SMART" id="SM00326">
    <property type="entry name" value="SH3"/>
    <property type="match status" value="1"/>
</dbReference>
<feature type="repeat" description="ANK" evidence="4">
    <location>
        <begin position="574"/>
        <end position="597"/>
    </location>
</feature>
<dbReference type="AlphaFoldDB" id="A0AAV2QET4"/>
<evidence type="ECO:0000259" key="7">
    <source>
        <dbReference type="PROSITE" id="PS50002"/>
    </source>
</evidence>
<dbReference type="InterPro" id="IPR002110">
    <property type="entry name" value="Ankyrin_rpt"/>
</dbReference>
<keyword evidence="2" id="KW-0677">Repeat</keyword>
<dbReference type="EMBL" id="CAXKWB010006537">
    <property type="protein sequence ID" value="CAL4083217.1"/>
    <property type="molecule type" value="Genomic_DNA"/>
</dbReference>
<dbReference type="SUPFAM" id="SSF48403">
    <property type="entry name" value="Ankyrin repeat"/>
    <property type="match status" value="2"/>
</dbReference>
<evidence type="ECO:0000313" key="9">
    <source>
        <dbReference type="Proteomes" id="UP001497623"/>
    </source>
</evidence>
<sequence>MRKYSISSSGSFSGGFSSSSSSKVVFSDVELPNAARQGDITTVEAILAKGKCNVNYRDSDGCTALLRAAITGNVTLVQLLLNYGARGTLRTLPDLKPSIDLNLADNEGDTPVYMAAAMGHKEVLEALLQQPGINPDIESSIQKGGSTALTNAAQLGQYESVSVLVNHPGVNINHTEKNGFTALMIAADRGYDDIAELLLKNSADWEVKSNDGATAKSLAEKDGHRDILVLLNAKKKGELWYRWAERKRSNLRVYKATIEGDTQIVEELCGTSWQILLDGTLEFTAATAKKLGNLKVVDACRRAMAKKNEQCNKCEGDTKQEGEIMLEAMKISIPVPSKVRVVHECIADEEDELTIRVGDILKITAKDASPGWLIGINDQGQQGLVPETHVELISILVRRQSFQTQPSKSEIRQRDRLPSLCGSLSEEQIGGPPQDKLFGETFVYTCRLGDVEQVELILNKEQVDINYRDQIYGATGLYVAAYHGHTAVVEFLLNQNGTNPNIKRKTGGTALYAAASYGYTDVVKLLLDHGNTKPNIQRYGGATALYIASDLGHADVVQCLLQHDQIDPNIRRASGDTALTIAAHRGHLEIVKMLLEHDKTKVNSITNVKETALTLAIDGEHKDVAKAIIGQASTDVDHQNQSGLSGLMYAVMTRSADLAEMLLE</sequence>
<evidence type="ECO:0000256" key="1">
    <source>
        <dbReference type="ARBA" id="ARBA00022443"/>
    </source>
</evidence>
<protein>
    <recommendedName>
        <fullName evidence="7">SH3 domain-containing protein</fullName>
    </recommendedName>
</protein>
<dbReference type="SUPFAM" id="SSF50044">
    <property type="entry name" value="SH3-domain"/>
    <property type="match status" value="1"/>
</dbReference>
<dbReference type="Pfam" id="PF12796">
    <property type="entry name" value="Ank_2"/>
    <property type="match status" value="3"/>
</dbReference>
<dbReference type="SMART" id="SM00248">
    <property type="entry name" value="ANK"/>
    <property type="match status" value="10"/>
</dbReference>
<dbReference type="Gene3D" id="1.25.40.20">
    <property type="entry name" value="Ankyrin repeat-containing domain"/>
    <property type="match status" value="3"/>
</dbReference>
<dbReference type="CDD" id="cd00174">
    <property type="entry name" value="SH3"/>
    <property type="match status" value="1"/>
</dbReference>
<proteinExistence type="predicted"/>
<feature type="repeat" description="ANK" evidence="4">
    <location>
        <begin position="60"/>
        <end position="92"/>
    </location>
</feature>
<evidence type="ECO:0000256" key="6">
    <source>
        <dbReference type="SAM" id="MobiDB-lite"/>
    </source>
</evidence>
<dbReference type="Pfam" id="PF07653">
    <property type="entry name" value="SH3_2"/>
    <property type="match status" value="1"/>
</dbReference>
<feature type="domain" description="SH3" evidence="7">
    <location>
        <begin position="334"/>
        <end position="395"/>
    </location>
</feature>
<reference evidence="8 9" key="1">
    <citation type="submission" date="2024-05" db="EMBL/GenBank/DDBJ databases">
        <authorList>
            <person name="Wallberg A."/>
        </authorList>
    </citation>
    <scope>NUCLEOTIDE SEQUENCE [LARGE SCALE GENOMIC DNA]</scope>
</reference>
<accession>A0AAV2QET4</accession>
<dbReference type="PROSITE" id="PS50297">
    <property type="entry name" value="ANK_REP_REGION"/>
    <property type="match status" value="5"/>
</dbReference>
<dbReference type="Proteomes" id="UP001497623">
    <property type="component" value="Unassembled WGS sequence"/>
</dbReference>
<evidence type="ECO:0000256" key="2">
    <source>
        <dbReference type="ARBA" id="ARBA00022737"/>
    </source>
</evidence>
<evidence type="ECO:0000256" key="3">
    <source>
        <dbReference type="ARBA" id="ARBA00023043"/>
    </source>
</evidence>
<feature type="non-terminal residue" evidence="8">
    <location>
        <position position="664"/>
    </location>
</feature>
<dbReference type="Pfam" id="PF13637">
    <property type="entry name" value="Ank_4"/>
    <property type="match status" value="1"/>
</dbReference>
<evidence type="ECO:0000256" key="4">
    <source>
        <dbReference type="PROSITE-ProRule" id="PRU00023"/>
    </source>
</evidence>
<name>A0AAV2QET4_MEGNR</name>
<feature type="repeat" description="ANK" evidence="4">
    <location>
        <begin position="178"/>
        <end position="210"/>
    </location>
</feature>
<comment type="caution">
    <text evidence="8">The sequence shown here is derived from an EMBL/GenBank/DDBJ whole genome shotgun (WGS) entry which is preliminary data.</text>
</comment>
<keyword evidence="1 5" id="KW-0728">SH3 domain</keyword>
<evidence type="ECO:0000313" key="8">
    <source>
        <dbReference type="EMBL" id="CAL4083217.1"/>
    </source>
</evidence>
<feature type="repeat" description="ANK" evidence="4">
    <location>
        <begin position="107"/>
        <end position="140"/>
    </location>
</feature>
<dbReference type="InterPro" id="IPR036770">
    <property type="entry name" value="Ankyrin_rpt-contain_sf"/>
</dbReference>
<dbReference type="PANTHER" id="PTHR24198">
    <property type="entry name" value="ANKYRIN REPEAT AND PROTEIN KINASE DOMAIN-CONTAINING PROTEIN"/>
    <property type="match status" value="1"/>
</dbReference>
<feature type="repeat" description="ANK" evidence="4">
    <location>
        <begin position="506"/>
        <end position="530"/>
    </location>
</feature>
<dbReference type="InterPro" id="IPR001452">
    <property type="entry name" value="SH3_domain"/>
</dbReference>